<protein>
    <submittedName>
        <fullName evidence="2">Uncharacterized protein</fullName>
    </submittedName>
</protein>
<accession>A5GET2</accession>
<name>A5GET2_GEOUR</name>
<dbReference type="AlphaFoldDB" id="A5GET2"/>
<dbReference type="EMBL" id="CP000698">
    <property type="protein sequence ID" value="ABQ25937.1"/>
    <property type="molecule type" value="Genomic_DNA"/>
</dbReference>
<organism evidence="2 3">
    <name type="scientific">Geotalea uraniireducens (strain Rf4)</name>
    <name type="common">Geobacter uraniireducens</name>
    <dbReference type="NCBI Taxonomy" id="351605"/>
    <lineage>
        <taxon>Bacteria</taxon>
        <taxon>Pseudomonadati</taxon>
        <taxon>Thermodesulfobacteriota</taxon>
        <taxon>Desulfuromonadia</taxon>
        <taxon>Geobacterales</taxon>
        <taxon>Geobacteraceae</taxon>
        <taxon>Geotalea</taxon>
    </lineage>
</organism>
<keyword evidence="1" id="KW-1133">Transmembrane helix</keyword>
<reference evidence="2 3" key="1">
    <citation type="submission" date="2007-05" db="EMBL/GenBank/DDBJ databases">
        <title>Complete sequence of Geobacter uraniireducens Rf4.</title>
        <authorList>
            <consortium name="US DOE Joint Genome Institute"/>
            <person name="Copeland A."/>
            <person name="Lucas S."/>
            <person name="Lapidus A."/>
            <person name="Barry K."/>
            <person name="Detter J.C."/>
            <person name="Glavina del Rio T."/>
            <person name="Hammon N."/>
            <person name="Israni S."/>
            <person name="Dalin E."/>
            <person name="Tice H."/>
            <person name="Pitluck S."/>
            <person name="Chertkov O."/>
            <person name="Brettin T."/>
            <person name="Bruce D."/>
            <person name="Han C."/>
            <person name="Schmutz J."/>
            <person name="Larimer F."/>
            <person name="Land M."/>
            <person name="Hauser L."/>
            <person name="Kyrpides N."/>
            <person name="Mikhailova N."/>
            <person name="Shelobolina E."/>
            <person name="Aklujkar M."/>
            <person name="Lovley D."/>
            <person name="Richardson P."/>
        </authorList>
    </citation>
    <scope>NUCLEOTIDE SEQUENCE [LARGE SCALE GENOMIC DNA]</scope>
    <source>
        <strain evidence="2 3">Rf4</strain>
    </source>
</reference>
<evidence type="ECO:0000256" key="1">
    <source>
        <dbReference type="SAM" id="Phobius"/>
    </source>
</evidence>
<evidence type="ECO:0000313" key="3">
    <source>
        <dbReference type="Proteomes" id="UP000006695"/>
    </source>
</evidence>
<evidence type="ECO:0000313" key="2">
    <source>
        <dbReference type="EMBL" id="ABQ25937.1"/>
    </source>
</evidence>
<dbReference type="KEGG" id="gur:Gura_1744"/>
<dbReference type="HOGENOM" id="CLU_1308650_0_0_7"/>
<keyword evidence="3" id="KW-1185">Reference proteome</keyword>
<keyword evidence="1" id="KW-0472">Membrane</keyword>
<feature type="transmembrane region" description="Helical" evidence="1">
    <location>
        <begin position="20"/>
        <end position="38"/>
    </location>
</feature>
<dbReference type="RefSeq" id="WP_011938643.1">
    <property type="nucleotide sequence ID" value="NC_009483.1"/>
</dbReference>
<sequence length="210" mass="23411">MATESNMQSLFQWLKNPSSILSLIATILSITTFIFVYVDKGKIEILLPHNLGIGITSNTKNFDILVSAAYSNTGAPRTRHHIQHITASIKSLGKTTPLDGEYKWTYEQRFVGADEYLSKHKERKDEGLRDYLDYVSRAVPFTLKGGESTAKTIELEGAKGTDLLLPSRLQLKLTVHANTGSYVASAIYVCPAVPPKLKEITYCERQEKSD</sequence>
<dbReference type="Proteomes" id="UP000006695">
    <property type="component" value="Chromosome"/>
</dbReference>
<gene>
    <name evidence="2" type="ordered locus">Gura_1744</name>
</gene>
<keyword evidence="1" id="KW-0812">Transmembrane</keyword>
<proteinExistence type="predicted"/>